<dbReference type="AlphaFoldDB" id="A0A2B9DVI8"/>
<reference evidence="1 2" key="1">
    <citation type="submission" date="2017-09" db="EMBL/GenBank/DDBJ databases">
        <title>Large-scale bioinformatics analysis of Bacillus genomes uncovers conserved roles of natural products in bacterial physiology.</title>
        <authorList>
            <consortium name="Agbiome Team Llc"/>
            <person name="Bleich R.M."/>
            <person name="Grubbs K.J."/>
            <person name="Santa Maria K.C."/>
            <person name="Allen S.E."/>
            <person name="Farag S."/>
            <person name="Shank E.A."/>
            <person name="Bowers A."/>
        </authorList>
    </citation>
    <scope>NUCLEOTIDE SEQUENCE [LARGE SCALE GENOMIC DNA]</scope>
    <source>
        <strain evidence="1 2">AFS053130</strain>
    </source>
</reference>
<dbReference type="EMBL" id="NUHO01000051">
    <property type="protein sequence ID" value="PGM92840.1"/>
    <property type="molecule type" value="Genomic_DNA"/>
</dbReference>
<gene>
    <name evidence="1" type="ORF">CN958_14865</name>
</gene>
<dbReference type="RefSeq" id="WP_098777393.1">
    <property type="nucleotide sequence ID" value="NZ_NUHO01000051.1"/>
</dbReference>
<protein>
    <submittedName>
        <fullName evidence="1">Uncharacterized protein</fullName>
    </submittedName>
</protein>
<evidence type="ECO:0000313" key="2">
    <source>
        <dbReference type="Proteomes" id="UP000222054"/>
    </source>
</evidence>
<comment type="caution">
    <text evidence="1">The sequence shown here is derived from an EMBL/GenBank/DDBJ whole genome shotgun (WGS) entry which is preliminary data.</text>
</comment>
<dbReference type="Proteomes" id="UP000222054">
    <property type="component" value="Unassembled WGS sequence"/>
</dbReference>
<proteinExistence type="predicted"/>
<organism evidence="1 2">
    <name type="scientific">Bacillus cereus</name>
    <dbReference type="NCBI Taxonomy" id="1396"/>
    <lineage>
        <taxon>Bacteria</taxon>
        <taxon>Bacillati</taxon>
        <taxon>Bacillota</taxon>
        <taxon>Bacilli</taxon>
        <taxon>Bacillales</taxon>
        <taxon>Bacillaceae</taxon>
        <taxon>Bacillus</taxon>
        <taxon>Bacillus cereus group</taxon>
    </lineage>
</organism>
<evidence type="ECO:0000313" key="1">
    <source>
        <dbReference type="EMBL" id="PGM92840.1"/>
    </source>
</evidence>
<accession>A0A2B9DVI8</accession>
<name>A0A2B9DVI8_BACCE</name>
<sequence length="219" mass="26503">MEQNQSKEYIAMQDRKETVYRIYHNLSLEYDKGAIYVSTHHAEIIVRKLLQHIEEIVLNMKSKRVKDNWFIGSPLENILCKYFGFTSHARGWNQEYVEIEMHHNWEGVYLKHIHEPSWFHLRNFKKIIEQEMLLEQEQNEKFLEKIKALMTIPYGDETLVEGELKNYNLHELKRLHDYLQVTFKKLENSLGRVCIEEWNADPANFFTEYYMDGWAEIEQ</sequence>